<evidence type="ECO:0008006" key="2">
    <source>
        <dbReference type="Google" id="ProtNLM"/>
    </source>
</evidence>
<proteinExistence type="predicted"/>
<dbReference type="EMBL" id="UINC01000685">
    <property type="protein sequence ID" value="SUZ59559.1"/>
    <property type="molecule type" value="Genomic_DNA"/>
</dbReference>
<dbReference type="Gene3D" id="2.40.128.130">
    <property type="entry name" value="Autotransporter beta-domain"/>
    <property type="match status" value="1"/>
</dbReference>
<organism evidence="1">
    <name type="scientific">marine metagenome</name>
    <dbReference type="NCBI Taxonomy" id="408172"/>
    <lineage>
        <taxon>unclassified sequences</taxon>
        <taxon>metagenomes</taxon>
        <taxon>ecological metagenomes</taxon>
    </lineage>
</organism>
<protein>
    <recommendedName>
        <fullName evidence="2">Alginate export domain-containing protein</fullName>
    </recommendedName>
</protein>
<dbReference type="AlphaFoldDB" id="A0A381NZE2"/>
<sequence length="103" mass="11775">MCIYFAVDSNYLVTIENGTIKPFFQLEYGHDISSSSNVLMHYNGQTKNYTLKLDKEAESNLKMEIGVDLFTKSGWSVSAAYLREQAINAGHRDSWILDIELKF</sequence>
<name>A0A381NZE2_9ZZZZ</name>
<dbReference type="InterPro" id="IPR036709">
    <property type="entry name" value="Autotransporte_beta_dom_sf"/>
</dbReference>
<reference evidence="1" key="1">
    <citation type="submission" date="2018-05" db="EMBL/GenBank/DDBJ databases">
        <authorList>
            <person name="Lanie J.A."/>
            <person name="Ng W.-L."/>
            <person name="Kazmierczak K.M."/>
            <person name="Andrzejewski T.M."/>
            <person name="Davidsen T.M."/>
            <person name="Wayne K.J."/>
            <person name="Tettelin H."/>
            <person name="Glass J.I."/>
            <person name="Rusch D."/>
            <person name="Podicherti R."/>
            <person name="Tsui H.-C.T."/>
            <person name="Winkler M.E."/>
        </authorList>
    </citation>
    <scope>NUCLEOTIDE SEQUENCE</scope>
</reference>
<accession>A0A381NZE2</accession>
<evidence type="ECO:0000313" key="1">
    <source>
        <dbReference type="EMBL" id="SUZ59559.1"/>
    </source>
</evidence>
<gene>
    <name evidence="1" type="ORF">METZ01_LOCUS12413</name>
</gene>
<dbReference type="SUPFAM" id="SSF103515">
    <property type="entry name" value="Autotransporter"/>
    <property type="match status" value="1"/>
</dbReference>